<feature type="region of interest" description="Disordered" evidence="1">
    <location>
        <begin position="58"/>
        <end position="86"/>
    </location>
</feature>
<name>A0A0N4YN27_NIPBR</name>
<dbReference type="AlphaFoldDB" id="A0A0N4YN27"/>
<dbReference type="WBParaSite" id="NBR_0001862201-mRNA-1">
    <property type="protein sequence ID" value="NBR_0001862201-mRNA-1"/>
    <property type="gene ID" value="NBR_0001862201"/>
</dbReference>
<proteinExistence type="predicted"/>
<dbReference type="Proteomes" id="UP000271162">
    <property type="component" value="Unassembled WGS sequence"/>
</dbReference>
<evidence type="ECO:0000313" key="3">
    <source>
        <dbReference type="Proteomes" id="UP000271162"/>
    </source>
</evidence>
<evidence type="ECO:0000313" key="4">
    <source>
        <dbReference type="WBParaSite" id="NBR_0001862201-mRNA-1"/>
    </source>
</evidence>
<protein>
    <submittedName>
        <fullName evidence="4">DUF4147 domain-containing protein</fullName>
    </submittedName>
</protein>
<keyword evidence="3" id="KW-1185">Reference proteome</keyword>
<feature type="compositionally biased region" description="Basic and acidic residues" evidence="1">
    <location>
        <begin position="67"/>
        <end position="86"/>
    </location>
</feature>
<accession>A0A0N4YN27</accession>
<reference evidence="4" key="1">
    <citation type="submission" date="2017-02" db="UniProtKB">
        <authorList>
            <consortium name="WormBaseParasite"/>
        </authorList>
    </citation>
    <scope>IDENTIFICATION</scope>
</reference>
<organism evidence="4">
    <name type="scientific">Nippostrongylus brasiliensis</name>
    <name type="common">Rat hookworm</name>
    <dbReference type="NCBI Taxonomy" id="27835"/>
    <lineage>
        <taxon>Eukaryota</taxon>
        <taxon>Metazoa</taxon>
        <taxon>Ecdysozoa</taxon>
        <taxon>Nematoda</taxon>
        <taxon>Chromadorea</taxon>
        <taxon>Rhabditida</taxon>
        <taxon>Rhabditina</taxon>
        <taxon>Rhabditomorpha</taxon>
        <taxon>Strongyloidea</taxon>
        <taxon>Heligmosomidae</taxon>
        <taxon>Nippostrongylus</taxon>
    </lineage>
</organism>
<evidence type="ECO:0000256" key="1">
    <source>
        <dbReference type="SAM" id="MobiDB-lite"/>
    </source>
</evidence>
<dbReference type="EMBL" id="UYSL01023566">
    <property type="protein sequence ID" value="VDL82348.1"/>
    <property type="molecule type" value="Genomic_DNA"/>
</dbReference>
<gene>
    <name evidence="2" type="ORF">NBR_LOCUS18623</name>
</gene>
<sequence>MALAQHHNDIVVVVVGTGTHTVGGTETAKLDISVIVLPWIESGNIQVPNKIPGFLIPSGSRPAAAKDQSDATASERHRIRPLSEKNDSVSELNHVIGIAN</sequence>
<reference evidence="2 3" key="2">
    <citation type="submission" date="2018-11" db="EMBL/GenBank/DDBJ databases">
        <authorList>
            <consortium name="Pathogen Informatics"/>
        </authorList>
    </citation>
    <scope>NUCLEOTIDE SEQUENCE [LARGE SCALE GENOMIC DNA]</scope>
</reference>
<evidence type="ECO:0000313" key="2">
    <source>
        <dbReference type="EMBL" id="VDL82348.1"/>
    </source>
</evidence>